<protein>
    <submittedName>
        <fullName evidence="1">Uncharacterized protein</fullName>
    </submittedName>
</protein>
<dbReference type="Proteomes" id="UP000265520">
    <property type="component" value="Unassembled WGS sequence"/>
</dbReference>
<evidence type="ECO:0000313" key="2">
    <source>
        <dbReference type="Proteomes" id="UP000265520"/>
    </source>
</evidence>
<keyword evidence="2" id="KW-1185">Reference proteome</keyword>
<dbReference type="EMBL" id="LXQA011066870">
    <property type="protein sequence ID" value="MCI83433.1"/>
    <property type="molecule type" value="Genomic_DNA"/>
</dbReference>
<evidence type="ECO:0000313" key="1">
    <source>
        <dbReference type="EMBL" id="MCI83433.1"/>
    </source>
</evidence>
<feature type="non-terminal residue" evidence="1">
    <location>
        <position position="61"/>
    </location>
</feature>
<name>A0A392V7M4_9FABA</name>
<dbReference type="AlphaFoldDB" id="A0A392V7M4"/>
<organism evidence="1 2">
    <name type="scientific">Trifolium medium</name>
    <dbReference type="NCBI Taxonomy" id="97028"/>
    <lineage>
        <taxon>Eukaryota</taxon>
        <taxon>Viridiplantae</taxon>
        <taxon>Streptophyta</taxon>
        <taxon>Embryophyta</taxon>
        <taxon>Tracheophyta</taxon>
        <taxon>Spermatophyta</taxon>
        <taxon>Magnoliopsida</taxon>
        <taxon>eudicotyledons</taxon>
        <taxon>Gunneridae</taxon>
        <taxon>Pentapetalae</taxon>
        <taxon>rosids</taxon>
        <taxon>fabids</taxon>
        <taxon>Fabales</taxon>
        <taxon>Fabaceae</taxon>
        <taxon>Papilionoideae</taxon>
        <taxon>50 kb inversion clade</taxon>
        <taxon>NPAAA clade</taxon>
        <taxon>Hologalegina</taxon>
        <taxon>IRL clade</taxon>
        <taxon>Trifolieae</taxon>
        <taxon>Trifolium</taxon>
    </lineage>
</organism>
<accession>A0A392V7M4</accession>
<reference evidence="1 2" key="1">
    <citation type="journal article" date="2018" name="Front. Plant Sci.">
        <title>Red Clover (Trifolium pratense) and Zigzag Clover (T. medium) - A Picture of Genomic Similarities and Differences.</title>
        <authorList>
            <person name="Dluhosova J."/>
            <person name="Istvanek J."/>
            <person name="Nedelnik J."/>
            <person name="Repkova J."/>
        </authorList>
    </citation>
    <scope>NUCLEOTIDE SEQUENCE [LARGE SCALE GENOMIC DNA]</scope>
    <source>
        <strain evidence="2">cv. 10/8</strain>
        <tissue evidence="1">Leaf</tissue>
    </source>
</reference>
<sequence length="61" mass="6961">MRITIQLHLRTPDLRNTLRSPLTVHLKMKYHDERGGVVSIKADMAGAKKCHQSLHKTAKKT</sequence>
<proteinExistence type="predicted"/>
<comment type="caution">
    <text evidence="1">The sequence shown here is derived from an EMBL/GenBank/DDBJ whole genome shotgun (WGS) entry which is preliminary data.</text>
</comment>